<accession>A0A8K1FNS3</accession>
<dbReference type="EC" id="3.6.4.13" evidence="2"/>
<dbReference type="CDD" id="cd18787">
    <property type="entry name" value="SF2_C_DEAD"/>
    <property type="match status" value="1"/>
</dbReference>
<dbReference type="PANTHER" id="PTHR47958">
    <property type="entry name" value="ATP-DEPENDENT RNA HELICASE DBP3"/>
    <property type="match status" value="1"/>
</dbReference>
<evidence type="ECO:0000256" key="4">
    <source>
        <dbReference type="ARBA" id="ARBA00022801"/>
    </source>
</evidence>
<dbReference type="SMART" id="SM00490">
    <property type="entry name" value="HELICc"/>
    <property type="match status" value="1"/>
</dbReference>
<dbReference type="CDD" id="cd00268">
    <property type="entry name" value="DEADc"/>
    <property type="match status" value="1"/>
</dbReference>
<organism evidence="9 10">
    <name type="scientific">Pythium oligandrum</name>
    <name type="common">Mycoparasitic fungus</name>
    <dbReference type="NCBI Taxonomy" id="41045"/>
    <lineage>
        <taxon>Eukaryota</taxon>
        <taxon>Sar</taxon>
        <taxon>Stramenopiles</taxon>
        <taxon>Oomycota</taxon>
        <taxon>Peronosporomycetes</taxon>
        <taxon>Pythiales</taxon>
        <taxon>Pythiaceae</taxon>
        <taxon>Pythium</taxon>
    </lineage>
</organism>
<dbReference type="SMART" id="SM00487">
    <property type="entry name" value="DEXDc"/>
    <property type="match status" value="1"/>
</dbReference>
<dbReference type="Pfam" id="PF00271">
    <property type="entry name" value="Helicase_C"/>
    <property type="match status" value="1"/>
</dbReference>
<evidence type="ECO:0000313" key="10">
    <source>
        <dbReference type="Proteomes" id="UP000794436"/>
    </source>
</evidence>
<dbReference type="InterPro" id="IPR014001">
    <property type="entry name" value="Helicase_ATP-bd"/>
</dbReference>
<evidence type="ECO:0000259" key="8">
    <source>
        <dbReference type="PROSITE" id="PS51194"/>
    </source>
</evidence>
<dbReference type="PROSITE" id="PS51192">
    <property type="entry name" value="HELICASE_ATP_BIND_1"/>
    <property type="match status" value="1"/>
</dbReference>
<dbReference type="Gene3D" id="3.40.50.300">
    <property type="entry name" value="P-loop containing nucleotide triphosphate hydrolases"/>
    <property type="match status" value="2"/>
</dbReference>
<dbReference type="Gene3D" id="3.30.60.220">
    <property type="match status" value="1"/>
</dbReference>
<evidence type="ECO:0000256" key="1">
    <source>
        <dbReference type="ARBA" id="ARBA00009718"/>
    </source>
</evidence>
<dbReference type="PROSITE" id="PS51194">
    <property type="entry name" value="HELICASE_CTER"/>
    <property type="match status" value="1"/>
</dbReference>
<dbReference type="InterPro" id="IPR011545">
    <property type="entry name" value="DEAD/DEAH_box_helicase_dom"/>
</dbReference>
<sequence length="634" mass="70487">MSPFKSPNLGRRSSPSGSYPYTYTKWIHLSCPLLVHQVLEAMEAMEAMTHAAESVDYVDDRAHADVEEEEEAPVVMLSEQQRAPVDGEPVCVICGRYGEYICDATDEDVCSLECRDICTQRHKEKEMTTVQAKGPETEVAALEEDHKALMERKQQSSELRRSLKIRIEVIGQGTLEIPDLVAEFAGCPDIPIALWSNMHKQGYETPTPVQMQAIPCLLEGQHVLLTAPTGMGKTAAFLIPLISQIIKMQANDPPQTVTFGLVLAPIRELAIQIEEEIKSLVAGIPFMRTALIIGGVPIPPQVHRLIQGVQVLVATPGRLLELLSREDLGLSMETLLDGVRFCVVDEVDMMLSAGFRDQIMTIMSQLSTEERVQFAFVSATASSEAKRVVRDLIQSSDVCLHITAGEIANLGTQAKNLTVNLRIHQKVVWAEESAKKNELFAVLGDEEARQTMVFVESKLGADMLAKAVKQRCNVEAASFHADKSQKDRLLLLERFVNQDIAVMVTTSVLGRGIDLLNVDRVVVFDAPRSVAEYVHLIGRAGRREESFGTSIMFVNAKDASILEEAVRVARQAKGFVSHQVYSHLHALKKPKVPVQRVVDESIRAFKLVRQKEDVEASSRDWKGWTNRTKRSRFS</sequence>
<protein>
    <recommendedName>
        <fullName evidence="2">RNA helicase</fullName>
        <ecNumber evidence="2">3.6.4.13</ecNumber>
    </recommendedName>
</protein>
<evidence type="ECO:0000256" key="5">
    <source>
        <dbReference type="ARBA" id="ARBA00022806"/>
    </source>
</evidence>
<reference evidence="9" key="1">
    <citation type="submission" date="2019-03" db="EMBL/GenBank/DDBJ databases">
        <title>Long read genome sequence of the mycoparasitic Pythium oligandrum ATCC 38472 isolated from sugarbeet rhizosphere.</title>
        <authorList>
            <person name="Gaulin E."/>
        </authorList>
    </citation>
    <scope>NUCLEOTIDE SEQUENCE</scope>
    <source>
        <strain evidence="9">ATCC 38472_TT</strain>
    </source>
</reference>
<evidence type="ECO:0000256" key="3">
    <source>
        <dbReference type="ARBA" id="ARBA00022741"/>
    </source>
</evidence>
<dbReference type="GO" id="GO:0016787">
    <property type="term" value="F:hydrolase activity"/>
    <property type="evidence" value="ECO:0007669"/>
    <property type="project" value="UniProtKB-KW"/>
</dbReference>
<keyword evidence="6" id="KW-0067">ATP-binding</keyword>
<dbReference type="Proteomes" id="UP000794436">
    <property type="component" value="Unassembled WGS sequence"/>
</dbReference>
<dbReference type="InterPro" id="IPR044742">
    <property type="entry name" value="DEAD/DEAH_RhlB"/>
</dbReference>
<gene>
    <name evidence="9" type="ORF">Poli38472_009085</name>
</gene>
<keyword evidence="3" id="KW-0547">Nucleotide-binding</keyword>
<dbReference type="AlphaFoldDB" id="A0A8K1FNS3"/>
<dbReference type="Pfam" id="PF04438">
    <property type="entry name" value="zf-HIT"/>
    <property type="match status" value="1"/>
</dbReference>
<comment type="similarity">
    <text evidence="1">Belongs to the DEAD box helicase family. DDX59 subfamily.</text>
</comment>
<comment type="caution">
    <text evidence="9">The sequence shown here is derived from an EMBL/GenBank/DDBJ whole genome shotgun (WGS) entry which is preliminary data.</text>
</comment>
<dbReference type="Pfam" id="PF00270">
    <property type="entry name" value="DEAD"/>
    <property type="match status" value="1"/>
</dbReference>
<proteinExistence type="inferred from homology"/>
<evidence type="ECO:0000256" key="2">
    <source>
        <dbReference type="ARBA" id="ARBA00012552"/>
    </source>
</evidence>
<dbReference type="SUPFAM" id="SSF52540">
    <property type="entry name" value="P-loop containing nucleoside triphosphate hydrolases"/>
    <property type="match status" value="1"/>
</dbReference>
<dbReference type="GO" id="GO:0003724">
    <property type="term" value="F:RNA helicase activity"/>
    <property type="evidence" value="ECO:0007669"/>
    <property type="project" value="UniProtKB-EC"/>
</dbReference>
<dbReference type="OrthoDB" id="360161at2759"/>
<dbReference type="InterPro" id="IPR027417">
    <property type="entry name" value="P-loop_NTPase"/>
</dbReference>
<dbReference type="GO" id="GO:0003676">
    <property type="term" value="F:nucleic acid binding"/>
    <property type="evidence" value="ECO:0007669"/>
    <property type="project" value="InterPro"/>
</dbReference>
<dbReference type="InterPro" id="IPR001650">
    <property type="entry name" value="Helicase_C-like"/>
</dbReference>
<evidence type="ECO:0000259" key="7">
    <source>
        <dbReference type="PROSITE" id="PS51192"/>
    </source>
</evidence>
<keyword evidence="4" id="KW-0378">Hydrolase</keyword>
<dbReference type="CDD" id="cd23022">
    <property type="entry name" value="zf-HIT_DDX59"/>
    <property type="match status" value="1"/>
</dbReference>
<feature type="domain" description="Helicase C-terminal" evidence="8">
    <location>
        <begin position="435"/>
        <end position="588"/>
    </location>
</feature>
<keyword evidence="5" id="KW-0347">Helicase</keyword>
<feature type="domain" description="Helicase ATP-binding" evidence="7">
    <location>
        <begin position="214"/>
        <end position="399"/>
    </location>
</feature>
<evidence type="ECO:0000313" key="9">
    <source>
        <dbReference type="EMBL" id="TMW64918.1"/>
    </source>
</evidence>
<keyword evidence="10" id="KW-1185">Reference proteome</keyword>
<dbReference type="InterPro" id="IPR007529">
    <property type="entry name" value="Znf_HIT"/>
</dbReference>
<evidence type="ECO:0000256" key="6">
    <source>
        <dbReference type="ARBA" id="ARBA00022840"/>
    </source>
</evidence>
<dbReference type="EMBL" id="SPLM01000038">
    <property type="protein sequence ID" value="TMW64918.1"/>
    <property type="molecule type" value="Genomic_DNA"/>
</dbReference>
<dbReference type="GO" id="GO:0005524">
    <property type="term" value="F:ATP binding"/>
    <property type="evidence" value="ECO:0007669"/>
    <property type="project" value="UniProtKB-KW"/>
</dbReference>
<name>A0A8K1FNS3_PYTOL</name>